<sequence length="284" mass="30632">MDETTITISTGDGQTLQVYRWAPDGDPRAVLQVQHGLGEHAGRYRRFAEALTGAGYLVYAPDGRGSGRSAAQGYGVWGPDGWPGWVDDVAVLARHLREEHPGLPLGLFGHSMGSFATQQFLLDHDDLVDAVVLSGTTEVGGLVPLLAGDEPADLSAFNAGFEHRTGFEWLSRDPEEVDAYVADPGCGWQASPFTGIETLLPAADPERLARIRDDLPVLLVSGDADPLAGGGAAIELVAQRYRDAGLGDITVRLYPEGRHEMLNETNRDEVTADVVAFWERTLTR</sequence>
<organism evidence="2 3">
    <name type="scientific">Nocardioides nanhaiensis</name>
    <dbReference type="NCBI Taxonomy" id="1476871"/>
    <lineage>
        <taxon>Bacteria</taxon>
        <taxon>Bacillati</taxon>
        <taxon>Actinomycetota</taxon>
        <taxon>Actinomycetes</taxon>
        <taxon>Propionibacteriales</taxon>
        <taxon>Nocardioidaceae</taxon>
        <taxon>Nocardioides</taxon>
    </lineage>
</organism>
<dbReference type="InterPro" id="IPR051044">
    <property type="entry name" value="MAG_DAG_Lipase"/>
</dbReference>
<dbReference type="Proteomes" id="UP001500621">
    <property type="component" value="Unassembled WGS sequence"/>
</dbReference>
<accession>A0ABP8WMJ5</accession>
<dbReference type="EMBL" id="BAABIM010000003">
    <property type="protein sequence ID" value="GAA4692386.1"/>
    <property type="molecule type" value="Genomic_DNA"/>
</dbReference>
<gene>
    <name evidence="2" type="ORF">GCM10023226_32930</name>
</gene>
<protein>
    <submittedName>
        <fullName evidence="2">Alpha/beta hydrolase</fullName>
    </submittedName>
</protein>
<evidence type="ECO:0000259" key="1">
    <source>
        <dbReference type="Pfam" id="PF12146"/>
    </source>
</evidence>
<name>A0ABP8WMJ5_9ACTN</name>
<evidence type="ECO:0000313" key="3">
    <source>
        <dbReference type="Proteomes" id="UP001500621"/>
    </source>
</evidence>
<keyword evidence="2" id="KW-0378">Hydrolase</keyword>
<dbReference type="GO" id="GO:0016787">
    <property type="term" value="F:hydrolase activity"/>
    <property type="evidence" value="ECO:0007669"/>
    <property type="project" value="UniProtKB-KW"/>
</dbReference>
<reference evidence="3" key="1">
    <citation type="journal article" date="2019" name="Int. J. Syst. Evol. Microbiol.">
        <title>The Global Catalogue of Microorganisms (GCM) 10K type strain sequencing project: providing services to taxonomists for standard genome sequencing and annotation.</title>
        <authorList>
            <consortium name="The Broad Institute Genomics Platform"/>
            <consortium name="The Broad Institute Genome Sequencing Center for Infectious Disease"/>
            <person name="Wu L."/>
            <person name="Ma J."/>
        </authorList>
    </citation>
    <scope>NUCLEOTIDE SEQUENCE [LARGE SCALE GENOMIC DNA]</scope>
    <source>
        <strain evidence="3">JCM 18127</strain>
    </source>
</reference>
<evidence type="ECO:0000313" key="2">
    <source>
        <dbReference type="EMBL" id="GAA4692386.1"/>
    </source>
</evidence>
<dbReference type="SUPFAM" id="SSF53474">
    <property type="entry name" value="alpha/beta-Hydrolases"/>
    <property type="match status" value="1"/>
</dbReference>
<comment type="caution">
    <text evidence="2">The sequence shown here is derived from an EMBL/GenBank/DDBJ whole genome shotgun (WGS) entry which is preliminary data.</text>
</comment>
<dbReference type="Pfam" id="PF12146">
    <property type="entry name" value="Hydrolase_4"/>
    <property type="match status" value="1"/>
</dbReference>
<dbReference type="InterPro" id="IPR022742">
    <property type="entry name" value="Hydrolase_4"/>
</dbReference>
<dbReference type="RefSeq" id="WP_345267833.1">
    <property type="nucleotide sequence ID" value="NZ_BAABIM010000003.1"/>
</dbReference>
<keyword evidence="3" id="KW-1185">Reference proteome</keyword>
<proteinExistence type="predicted"/>
<dbReference type="Gene3D" id="3.40.50.1820">
    <property type="entry name" value="alpha/beta hydrolase"/>
    <property type="match status" value="1"/>
</dbReference>
<feature type="domain" description="Serine aminopeptidase S33" evidence="1">
    <location>
        <begin position="26"/>
        <end position="266"/>
    </location>
</feature>
<dbReference type="InterPro" id="IPR029058">
    <property type="entry name" value="AB_hydrolase_fold"/>
</dbReference>
<dbReference type="PANTHER" id="PTHR11614">
    <property type="entry name" value="PHOSPHOLIPASE-RELATED"/>
    <property type="match status" value="1"/>
</dbReference>